<evidence type="ECO:0000313" key="2">
    <source>
        <dbReference type="EMBL" id="CAD8935612.1"/>
    </source>
</evidence>
<evidence type="ECO:0000256" key="1">
    <source>
        <dbReference type="SAM" id="MobiDB-lite"/>
    </source>
</evidence>
<accession>A0A7S1GL53</accession>
<dbReference type="AlphaFoldDB" id="A0A7S1GL53"/>
<feature type="region of interest" description="Disordered" evidence="1">
    <location>
        <begin position="100"/>
        <end position="124"/>
    </location>
</feature>
<gene>
    <name evidence="2" type="ORF">CTEN0397_LOCUS6646</name>
</gene>
<reference evidence="2" key="1">
    <citation type="submission" date="2021-01" db="EMBL/GenBank/DDBJ databases">
        <authorList>
            <person name="Corre E."/>
            <person name="Pelletier E."/>
            <person name="Niang G."/>
            <person name="Scheremetjew M."/>
            <person name="Finn R."/>
            <person name="Kale V."/>
            <person name="Holt S."/>
            <person name="Cochrane G."/>
            <person name="Meng A."/>
            <person name="Brown T."/>
            <person name="Cohen L."/>
        </authorList>
    </citation>
    <scope>NUCLEOTIDE SEQUENCE</scope>
    <source>
        <strain evidence="2">ECT3854</strain>
    </source>
</reference>
<organism evidence="2">
    <name type="scientific">Cyclophora tenuis</name>
    <name type="common">Marine diatom</name>
    <dbReference type="NCBI Taxonomy" id="216820"/>
    <lineage>
        <taxon>Eukaryota</taxon>
        <taxon>Sar</taxon>
        <taxon>Stramenopiles</taxon>
        <taxon>Ochrophyta</taxon>
        <taxon>Bacillariophyta</taxon>
        <taxon>Fragilariophyceae</taxon>
        <taxon>Fragilariophycidae</taxon>
        <taxon>Cyclophorales</taxon>
        <taxon>Cyclophoraceae</taxon>
        <taxon>Cyclophora</taxon>
    </lineage>
</organism>
<feature type="compositionally biased region" description="Polar residues" evidence="1">
    <location>
        <begin position="106"/>
        <end position="118"/>
    </location>
</feature>
<dbReference type="EMBL" id="HBFW01010279">
    <property type="protein sequence ID" value="CAD8935612.1"/>
    <property type="molecule type" value="Transcribed_RNA"/>
</dbReference>
<sequence length="201" mass="23303">MIRKRRRRRTVRSVLKEQERQVAAHKRDQQQWQAPFGFFQSRQSTAEILDATTIANTSRDCTAMSRREARRYGLGDHHEANQIFAESNARRKTTILMPDSDEETTLWDSESNGNETSPSSCSSECEYNSNYDDINEGGERDSLCLYGRSCTLLADKCSEDDQFYNERRKRALSPSPIRRSIIESTRKRAVLRDLKQIGKNR</sequence>
<protein>
    <submittedName>
        <fullName evidence="2">Uncharacterized protein</fullName>
    </submittedName>
</protein>
<proteinExistence type="predicted"/>
<name>A0A7S1GL53_CYCTE</name>